<dbReference type="PANTHER" id="PTHR43652:SF6">
    <property type="entry name" value="ARGININE REPRESSOR"/>
    <property type="match status" value="1"/>
</dbReference>
<feature type="transmembrane region" description="Helical" evidence="6">
    <location>
        <begin position="156"/>
        <end position="175"/>
    </location>
</feature>
<comment type="subcellular location">
    <subcellularLocation>
        <location evidence="1">Cell membrane</location>
        <topology evidence="1">Multi-pass membrane protein</topology>
    </subcellularLocation>
</comment>
<dbReference type="EMBL" id="JAHLOQ010000017">
    <property type="protein sequence ID" value="MBU5336291.1"/>
    <property type="molecule type" value="Genomic_DNA"/>
</dbReference>
<feature type="transmembrane region" description="Helical" evidence="6">
    <location>
        <begin position="388"/>
        <end position="405"/>
    </location>
</feature>
<gene>
    <name evidence="7" type="ORF">KQI20_07545</name>
</gene>
<comment type="caution">
    <text evidence="7">The sequence shown here is derived from an EMBL/GenBank/DDBJ whole genome shotgun (WGS) entry which is preliminary data.</text>
</comment>
<keyword evidence="2" id="KW-1003">Cell membrane</keyword>
<feature type="transmembrane region" description="Helical" evidence="6">
    <location>
        <begin position="121"/>
        <end position="144"/>
    </location>
</feature>
<sequence length="472" mass="49958">MDNKQKKKKGFKLPTSYTVLLIITAIIAIATHFIPGVVPASLSDFVMAPINGLNDSIDIAIFVLLIGGFLGITTKTGALDAGIGSVVSKLKGKELILIPVLMFLFSLGGTSFGMAEETIAFTALVTTTMIIAGFDPLVSVATIILGSGCGVLGSTVNPFLVSVSIGALNAAGILVNQGVVIATNTALWISSLLISIYFVMSYAKKVYNDKNESILSELEIQHANEAFIGNKSGKEEVIEFTKKRKIVLGLFAFTFIIMVAGIIPWEEFGINLFIATGFLTGSSLGNWWFSELGVWFVIMSIVIGIVYGMKEGEIVDAFLAGAADMVGVALVIGVSRGISVIMNTTGLDAYVLSKASNVLVGMSPIVFTIVAYLIYMALTFFIPSTSGLAGLSMPIFGPLALSLGFRPEVIISIFSAGSGIVNLVTPTSGVIMGTLAIAKVDYESWVKFVTKVLIAIFISSAIILSIAMMFIR</sequence>
<keyword evidence="5 6" id="KW-0472">Membrane</keyword>
<dbReference type="Pfam" id="PF03606">
    <property type="entry name" value="DcuC"/>
    <property type="match status" value="1"/>
</dbReference>
<feature type="transmembrane region" description="Helical" evidence="6">
    <location>
        <begin position="181"/>
        <end position="200"/>
    </location>
</feature>
<evidence type="ECO:0000313" key="7">
    <source>
        <dbReference type="EMBL" id="MBU5336291.1"/>
    </source>
</evidence>
<evidence type="ECO:0000256" key="4">
    <source>
        <dbReference type="ARBA" id="ARBA00022989"/>
    </source>
</evidence>
<protein>
    <submittedName>
        <fullName evidence="7">YfcC family protein</fullName>
    </submittedName>
</protein>
<feature type="transmembrane region" description="Helical" evidence="6">
    <location>
        <begin position="20"/>
        <end position="39"/>
    </location>
</feature>
<feature type="transmembrane region" description="Helical" evidence="6">
    <location>
        <begin position="246"/>
        <end position="265"/>
    </location>
</feature>
<proteinExistence type="predicted"/>
<organism evidence="7 8">
    <name type="scientific">Intestinibacter bartlettii</name>
    <dbReference type="NCBI Taxonomy" id="261299"/>
    <lineage>
        <taxon>Bacteria</taxon>
        <taxon>Bacillati</taxon>
        <taxon>Bacillota</taxon>
        <taxon>Clostridia</taxon>
        <taxon>Peptostreptococcales</taxon>
        <taxon>Peptostreptococcaceae</taxon>
        <taxon>Intestinibacter</taxon>
    </lineage>
</organism>
<feature type="transmembrane region" description="Helical" evidence="6">
    <location>
        <begin position="59"/>
        <end position="83"/>
    </location>
</feature>
<feature type="transmembrane region" description="Helical" evidence="6">
    <location>
        <begin position="411"/>
        <end position="436"/>
    </location>
</feature>
<keyword evidence="4 6" id="KW-1133">Transmembrane helix</keyword>
<evidence type="ECO:0000256" key="3">
    <source>
        <dbReference type="ARBA" id="ARBA00022692"/>
    </source>
</evidence>
<feature type="transmembrane region" description="Helical" evidence="6">
    <location>
        <begin position="448"/>
        <end position="471"/>
    </location>
</feature>
<dbReference type="PANTHER" id="PTHR43652">
    <property type="entry name" value="BASIC AMINO ACID ANTIPORTER YFCC-RELATED"/>
    <property type="match status" value="1"/>
</dbReference>
<accession>A0ABS6DWR2</accession>
<dbReference type="Proteomes" id="UP001196301">
    <property type="component" value="Unassembled WGS sequence"/>
</dbReference>
<feature type="transmembrane region" description="Helical" evidence="6">
    <location>
        <begin position="95"/>
        <end position="115"/>
    </location>
</feature>
<evidence type="ECO:0000256" key="5">
    <source>
        <dbReference type="ARBA" id="ARBA00023136"/>
    </source>
</evidence>
<name>A0ABS6DWR2_9FIRM</name>
<feature type="transmembrane region" description="Helical" evidence="6">
    <location>
        <begin position="285"/>
        <end position="307"/>
    </location>
</feature>
<evidence type="ECO:0000256" key="1">
    <source>
        <dbReference type="ARBA" id="ARBA00004651"/>
    </source>
</evidence>
<reference evidence="7 8" key="1">
    <citation type="submission" date="2021-06" db="EMBL/GenBank/DDBJ databases">
        <authorList>
            <person name="Sun Q."/>
            <person name="Li D."/>
        </authorList>
    </citation>
    <scope>NUCLEOTIDE SEQUENCE [LARGE SCALE GENOMIC DNA]</scope>
    <source>
        <strain evidence="7 8">N19</strain>
    </source>
</reference>
<keyword evidence="8" id="KW-1185">Reference proteome</keyword>
<evidence type="ECO:0000256" key="6">
    <source>
        <dbReference type="SAM" id="Phobius"/>
    </source>
</evidence>
<evidence type="ECO:0000313" key="8">
    <source>
        <dbReference type="Proteomes" id="UP001196301"/>
    </source>
</evidence>
<feature type="transmembrane region" description="Helical" evidence="6">
    <location>
        <begin position="358"/>
        <end position="381"/>
    </location>
</feature>
<evidence type="ECO:0000256" key="2">
    <source>
        <dbReference type="ARBA" id="ARBA00022475"/>
    </source>
</evidence>
<feature type="transmembrane region" description="Helical" evidence="6">
    <location>
        <begin position="314"/>
        <end position="338"/>
    </location>
</feature>
<dbReference type="InterPro" id="IPR018385">
    <property type="entry name" value="C4_dicarb_anaerob_car-like"/>
</dbReference>
<dbReference type="RefSeq" id="WP_216569416.1">
    <property type="nucleotide sequence ID" value="NZ_JAHLOQ010000017.1"/>
</dbReference>
<keyword evidence="3 6" id="KW-0812">Transmembrane</keyword>
<dbReference type="InterPro" id="IPR051679">
    <property type="entry name" value="DASS-Related_Transporters"/>
</dbReference>